<dbReference type="EMBL" id="JAVREO010000015">
    <property type="protein sequence ID" value="MDT0269239.1"/>
    <property type="molecule type" value="Genomic_DNA"/>
</dbReference>
<reference evidence="6" key="1">
    <citation type="submission" date="2023-07" db="EMBL/GenBank/DDBJ databases">
        <title>30 novel species of actinomycetes from the DSMZ collection.</title>
        <authorList>
            <person name="Nouioui I."/>
        </authorList>
    </citation>
    <scope>NUCLEOTIDE SEQUENCE [LARGE SCALE GENOMIC DNA]</scope>
    <source>
        <strain evidence="6">DSM 44915</strain>
    </source>
</reference>
<proteinExistence type="inferred from homology"/>
<dbReference type="PANTHER" id="PTHR43344">
    <property type="entry name" value="PHOSPHOSERINE PHOSPHATASE"/>
    <property type="match status" value="1"/>
</dbReference>
<dbReference type="InterPro" id="IPR023214">
    <property type="entry name" value="HAD_sf"/>
</dbReference>
<dbReference type="Gene3D" id="1.20.1440.100">
    <property type="entry name" value="SG protein - dephosphorylation function"/>
    <property type="match status" value="1"/>
</dbReference>
<sequence>MSDTDRPYLVFSDVDETLITVKSMFDFLHYQLVRRQGAAGEREYDRIMAEITRRATGGVPRAEINRFYYQQYAGESVSTIERLAADWFAERAAAPGDFWIDPTRRALRAHRAAGATLVLVSGSFPPVLAPLAREVAADTVLCTRPTTERGRYTGEVVTPVIGEGKRAAVAAELAARPDVDPADCWGYGDHVSDLPMLELVGRPVVVGSDNELRARLERRSASRAAR</sequence>
<evidence type="ECO:0000256" key="1">
    <source>
        <dbReference type="ARBA" id="ARBA00009184"/>
    </source>
</evidence>
<dbReference type="InterPro" id="IPR036412">
    <property type="entry name" value="HAD-like_sf"/>
</dbReference>
<dbReference type="PANTHER" id="PTHR43344:SF13">
    <property type="entry name" value="PHOSPHATASE RV3661-RELATED"/>
    <property type="match status" value="1"/>
</dbReference>
<keyword evidence="2" id="KW-0479">Metal-binding</keyword>
<dbReference type="NCBIfam" id="TIGR01488">
    <property type="entry name" value="HAD-SF-IB"/>
    <property type="match status" value="1"/>
</dbReference>
<dbReference type="SUPFAM" id="SSF56784">
    <property type="entry name" value="HAD-like"/>
    <property type="match status" value="1"/>
</dbReference>
<dbReference type="Pfam" id="PF12710">
    <property type="entry name" value="HAD"/>
    <property type="match status" value="1"/>
</dbReference>
<dbReference type="Gene3D" id="3.40.50.1000">
    <property type="entry name" value="HAD superfamily/HAD-like"/>
    <property type="match status" value="1"/>
</dbReference>
<gene>
    <name evidence="5" type="ORF">RM844_23420</name>
</gene>
<evidence type="ECO:0000313" key="5">
    <source>
        <dbReference type="EMBL" id="MDT0269239.1"/>
    </source>
</evidence>
<dbReference type="InterPro" id="IPR006385">
    <property type="entry name" value="HAD_hydro_SerB1"/>
</dbReference>
<evidence type="ECO:0000256" key="4">
    <source>
        <dbReference type="ARBA" id="ARBA00022842"/>
    </source>
</evidence>
<dbReference type="RefSeq" id="WP_311669326.1">
    <property type="nucleotide sequence ID" value="NZ_JAVREO010000015.1"/>
</dbReference>
<name>A0ABU2JXI2_9ACTN</name>
<keyword evidence="3 5" id="KW-0378">Hydrolase</keyword>
<evidence type="ECO:0000256" key="3">
    <source>
        <dbReference type="ARBA" id="ARBA00022801"/>
    </source>
</evidence>
<comment type="caution">
    <text evidence="5">The sequence shown here is derived from an EMBL/GenBank/DDBJ whole genome shotgun (WGS) entry which is preliminary data.</text>
</comment>
<evidence type="ECO:0000256" key="2">
    <source>
        <dbReference type="ARBA" id="ARBA00022723"/>
    </source>
</evidence>
<accession>A0ABU2JXI2</accession>
<dbReference type="Proteomes" id="UP001183410">
    <property type="component" value="Unassembled WGS sequence"/>
</dbReference>
<protein>
    <submittedName>
        <fullName evidence="5">HAD-IB family hydrolase</fullName>
    </submittedName>
</protein>
<dbReference type="GO" id="GO:0016787">
    <property type="term" value="F:hydrolase activity"/>
    <property type="evidence" value="ECO:0007669"/>
    <property type="project" value="UniProtKB-KW"/>
</dbReference>
<comment type="similarity">
    <text evidence="1">Belongs to the HAD-like hydrolase superfamily. SerB family.</text>
</comment>
<dbReference type="InterPro" id="IPR050582">
    <property type="entry name" value="HAD-like_SerB"/>
</dbReference>
<keyword evidence="6" id="KW-1185">Reference proteome</keyword>
<organism evidence="5 6">
    <name type="scientific">Streptomyces chisholmiae</name>
    <dbReference type="NCBI Taxonomy" id="3075540"/>
    <lineage>
        <taxon>Bacteria</taxon>
        <taxon>Bacillati</taxon>
        <taxon>Actinomycetota</taxon>
        <taxon>Actinomycetes</taxon>
        <taxon>Kitasatosporales</taxon>
        <taxon>Streptomycetaceae</taxon>
        <taxon>Streptomyces</taxon>
    </lineage>
</organism>
<evidence type="ECO:0000313" key="6">
    <source>
        <dbReference type="Proteomes" id="UP001183410"/>
    </source>
</evidence>
<keyword evidence="4" id="KW-0460">Magnesium</keyword>
<dbReference type="NCBIfam" id="TIGR01490">
    <property type="entry name" value="HAD-SF-IB-hyp1"/>
    <property type="match status" value="1"/>
</dbReference>